<evidence type="ECO:0000256" key="1">
    <source>
        <dbReference type="ARBA" id="ARBA00004651"/>
    </source>
</evidence>
<evidence type="ECO:0000256" key="4">
    <source>
        <dbReference type="ARBA" id="ARBA00022692"/>
    </source>
</evidence>
<dbReference type="EMBL" id="FPHK01000036">
    <property type="protein sequence ID" value="SFV59118.1"/>
    <property type="molecule type" value="Genomic_DNA"/>
</dbReference>
<feature type="transmembrane region" description="Helical" evidence="7">
    <location>
        <begin position="320"/>
        <end position="337"/>
    </location>
</feature>
<name>A0A1W1BZU5_9ZZZZ</name>
<comment type="subcellular location">
    <subcellularLocation>
        <location evidence="1">Cell membrane</location>
        <topology evidence="1">Multi-pass membrane protein</topology>
    </subcellularLocation>
</comment>
<keyword evidence="5 7" id="KW-1133">Transmembrane helix</keyword>
<comment type="similarity">
    <text evidence="2">Belongs to the NrfD family.</text>
</comment>
<feature type="transmembrane region" description="Helical" evidence="7">
    <location>
        <begin position="172"/>
        <end position="193"/>
    </location>
</feature>
<dbReference type="Pfam" id="PF03916">
    <property type="entry name" value="NrfD"/>
    <property type="match status" value="1"/>
</dbReference>
<dbReference type="AlphaFoldDB" id="A0A1W1BZU5"/>
<sequence>MSDYINCCGLNIRKVGIGQLLFNKTMLLAYVLLAIGVIGWYEIYHLRFFHEFVNNHNVIDMVAGGSSEDLKTAAEALKEQIFHLNHIEEVNKAEPWGIFVTQYTYLLYGGSVLILLTAFAELLRIKIAPKIAAALLTFGIAMALGGMLSIASDWGNPLHIYWMILNPQPQSGMWMMLPLYSVYIPFTFIEIYFLITNKRDLARKVAGFLVIIGILIDFTEMYIQGLLFSLNTPRHLWTDIPLIWLYFIITGAVTGIAGSILFTALALKNKPYYNEAMNILIKFGLVSIVLAGIYEVINYMSVDPKWTKLIMSGSPISSMYWTWIILGIAVPLVLWATKNKGLAVVGAISALIGTFFMRQAFIYGGNIVPMSDRFGMGPEATSLYRLDSVTPYAYIAPHSMEILIIIGCIGLGIAIYSILDSLFAVRDVNDNVDH</sequence>
<evidence type="ECO:0000256" key="7">
    <source>
        <dbReference type="SAM" id="Phobius"/>
    </source>
</evidence>
<evidence type="ECO:0000256" key="3">
    <source>
        <dbReference type="ARBA" id="ARBA00022475"/>
    </source>
</evidence>
<feature type="transmembrane region" description="Helical" evidence="7">
    <location>
        <begin position="105"/>
        <end position="124"/>
    </location>
</feature>
<feature type="transmembrane region" description="Helical" evidence="7">
    <location>
        <begin position="205"/>
        <end position="223"/>
    </location>
</feature>
<dbReference type="InterPro" id="IPR005614">
    <property type="entry name" value="NrfD-like"/>
</dbReference>
<gene>
    <name evidence="8" type="ORF">MNB_SM-6-1351</name>
</gene>
<evidence type="ECO:0000256" key="2">
    <source>
        <dbReference type="ARBA" id="ARBA00008929"/>
    </source>
</evidence>
<feature type="transmembrane region" description="Helical" evidence="7">
    <location>
        <begin position="243"/>
        <end position="267"/>
    </location>
</feature>
<feature type="transmembrane region" description="Helical" evidence="7">
    <location>
        <begin position="279"/>
        <end position="300"/>
    </location>
</feature>
<feature type="transmembrane region" description="Helical" evidence="7">
    <location>
        <begin position="344"/>
        <end position="364"/>
    </location>
</feature>
<feature type="transmembrane region" description="Helical" evidence="7">
    <location>
        <begin position="21"/>
        <end position="41"/>
    </location>
</feature>
<feature type="transmembrane region" description="Helical" evidence="7">
    <location>
        <begin position="402"/>
        <end position="419"/>
    </location>
</feature>
<keyword evidence="4 7" id="KW-0812">Transmembrane</keyword>
<keyword evidence="6 7" id="KW-0472">Membrane</keyword>
<keyword evidence="3" id="KW-1003">Cell membrane</keyword>
<accession>A0A1W1BZU5</accession>
<reference evidence="8" key="1">
    <citation type="submission" date="2016-10" db="EMBL/GenBank/DDBJ databases">
        <authorList>
            <person name="de Groot N.N."/>
        </authorList>
    </citation>
    <scope>NUCLEOTIDE SEQUENCE</scope>
</reference>
<dbReference type="InterPro" id="IPR052049">
    <property type="entry name" value="Electron_transfer_protein"/>
</dbReference>
<evidence type="ECO:0000256" key="5">
    <source>
        <dbReference type="ARBA" id="ARBA00022989"/>
    </source>
</evidence>
<evidence type="ECO:0000256" key="6">
    <source>
        <dbReference type="ARBA" id="ARBA00023136"/>
    </source>
</evidence>
<dbReference type="PANTHER" id="PTHR34856">
    <property type="entry name" value="PROTEIN NRFD"/>
    <property type="match status" value="1"/>
</dbReference>
<organism evidence="8">
    <name type="scientific">hydrothermal vent metagenome</name>
    <dbReference type="NCBI Taxonomy" id="652676"/>
    <lineage>
        <taxon>unclassified sequences</taxon>
        <taxon>metagenomes</taxon>
        <taxon>ecological metagenomes</taxon>
    </lineage>
</organism>
<evidence type="ECO:0000313" key="8">
    <source>
        <dbReference type="EMBL" id="SFV59118.1"/>
    </source>
</evidence>
<protein>
    <submittedName>
        <fullName evidence="8">Polysulphide reductase, NrfD</fullName>
    </submittedName>
</protein>
<proteinExistence type="inferred from homology"/>
<feature type="transmembrane region" description="Helical" evidence="7">
    <location>
        <begin position="131"/>
        <end position="152"/>
    </location>
</feature>
<dbReference type="GO" id="GO:0005886">
    <property type="term" value="C:plasma membrane"/>
    <property type="evidence" value="ECO:0007669"/>
    <property type="project" value="UniProtKB-SubCell"/>
</dbReference>
<dbReference type="PANTHER" id="PTHR34856:SF2">
    <property type="entry name" value="PROTEIN NRFD"/>
    <property type="match status" value="1"/>
</dbReference>